<dbReference type="InterPro" id="IPR001087">
    <property type="entry name" value="GDSL"/>
</dbReference>
<gene>
    <name evidence="1" type="ORF">ANCCEY_07228</name>
</gene>
<proteinExistence type="predicted"/>
<dbReference type="InterPro" id="IPR038885">
    <property type="entry name" value="PLB1"/>
</dbReference>
<organism evidence="1 2">
    <name type="scientific">Ancylostoma ceylanicum</name>
    <dbReference type="NCBI Taxonomy" id="53326"/>
    <lineage>
        <taxon>Eukaryota</taxon>
        <taxon>Metazoa</taxon>
        <taxon>Ecdysozoa</taxon>
        <taxon>Nematoda</taxon>
        <taxon>Chromadorea</taxon>
        <taxon>Rhabditida</taxon>
        <taxon>Rhabditina</taxon>
        <taxon>Rhabditomorpha</taxon>
        <taxon>Strongyloidea</taxon>
        <taxon>Ancylostomatidae</taxon>
        <taxon>Ancylostomatinae</taxon>
        <taxon>Ancylostoma</taxon>
    </lineage>
</organism>
<dbReference type="EMBL" id="KE124976">
    <property type="protein sequence ID" value="EPB73676.1"/>
    <property type="molecule type" value="Genomic_DNA"/>
</dbReference>
<dbReference type="SUPFAM" id="SSF52266">
    <property type="entry name" value="SGNH hydrolase"/>
    <property type="match status" value="1"/>
</dbReference>
<name>A0A0D6LUD5_9BILA</name>
<sequence>MSFIGYQSDVTADVNYSPIQCDWLVPLGSATGEVRGAKEAKSMGAKLDCKTDVMKPSGFTPADVNHVRPADIKMLAAMGDSYMIGTLSRNKEDDMVNVFPGNSFVTGADEPLRKHITLANILKQFNPSLIGVSYGSGYHKTNFNVAVCRNQSVDLVWQAKELIRRINSKETGLLGKWKLIFMFVGTYDLGRLNCRDPITKKPIGRSTFKQNLIEALLILQRNLPRTIVSIIPMWSSNVFIGAQYQSKNAYKLTTEEKSCWSLQRWRKMREFLTSEYNKVAYEIQNDRIFEADDFAVVVQDFMDKITDVFRTDTGAYDEKMYASNHLHLSKYGNAMLAKLLWNSLLEPVGQKAKRLTSKSIRAMRLKCPTKESPYIRTLGNSF</sequence>
<dbReference type="GO" id="GO:0006644">
    <property type="term" value="P:phospholipid metabolic process"/>
    <property type="evidence" value="ECO:0007669"/>
    <property type="project" value="TreeGrafter"/>
</dbReference>
<protein>
    <recommendedName>
        <fullName evidence="3">GDSL-like protein</fullName>
    </recommendedName>
</protein>
<dbReference type="AlphaFoldDB" id="A0A0D6LUD5"/>
<dbReference type="InterPro" id="IPR036514">
    <property type="entry name" value="SGNH_hydro_sf"/>
</dbReference>
<dbReference type="PANTHER" id="PTHR21325">
    <property type="entry name" value="PHOSPHOLIPASE B, PLB1"/>
    <property type="match status" value="1"/>
</dbReference>
<dbReference type="PANTHER" id="PTHR21325:SF26">
    <property type="entry name" value="LIPASE_GDSL DOMAIN-CONTAINING PROTEIN"/>
    <property type="match status" value="1"/>
</dbReference>
<dbReference type="GO" id="GO:0004620">
    <property type="term" value="F:phospholipase activity"/>
    <property type="evidence" value="ECO:0007669"/>
    <property type="project" value="InterPro"/>
</dbReference>
<accession>A0A0D6LUD5</accession>
<evidence type="ECO:0000313" key="2">
    <source>
        <dbReference type="Proteomes" id="UP000054495"/>
    </source>
</evidence>
<evidence type="ECO:0000313" key="1">
    <source>
        <dbReference type="EMBL" id="EPB73676.1"/>
    </source>
</evidence>
<keyword evidence="2" id="KW-1185">Reference proteome</keyword>
<reference evidence="1 2" key="1">
    <citation type="submission" date="2013-05" db="EMBL/GenBank/DDBJ databases">
        <title>Draft genome of the parasitic nematode Anyclostoma ceylanicum.</title>
        <authorList>
            <person name="Mitreva M."/>
        </authorList>
    </citation>
    <scope>NUCLEOTIDE SEQUENCE [LARGE SCALE GENOMIC DNA]</scope>
</reference>
<dbReference type="Gene3D" id="3.40.50.1110">
    <property type="entry name" value="SGNH hydrolase"/>
    <property type="match status" value="1"/>
</dbReference>
<dbReference type="Proteomes" id="UP000054495">
    <property type="component" value="Unassembled WGS sequence"/>
</dbReference>
<dbReference type="Pfam" id="PF00657">
    <property type="entry name" value="Lipase_GDSL"/>
    <property type="match status" value="1"/>
</dbReference>
<evidence type="ECO:0008006" key="3">
    <source>
        <dbReference type="Google" id="ProtNLM"/>
    </source>
</evidence>